<proteinExistence type="predicted"/>
<dbReference type="Proteomes" id="UP000260644">
    <property type="component" value="Unassembled WGS sequence"/>
</dbReference>
<name>A0A3E1Y4U6_9BACT</name>
<dbReference type="AlphaFoldDB" id="A0A3E1Y4U6"/>
<accession>A0A3E1Y4U6</accession>
<evidence type="ECO:0000313" key="3">
    <source>
        <dbReference type="Proteomes" id="UP000260644"/>
    </source>
</evidence>
<organism evidence="2 3">
    <name type="scientific">Chitinophaga silvatica</name>
    <dbReference type="NCBI Taxonomy" id="2282649"/>
    <lineage>
        <taxon>Bacteria</taxon>
        <taxon>Pseudomonadati</taxon>
        <taxon>Bacteroidota</taxon>
        <taxon>Chitinophagia</taxon>
        <taxon>Chitinophagales</taxon>
        <taxon>Chitinophagaceae</taxon>
        <taxon>Chitinophaga</taxon>
    </lineage>
</organism>
<dbReference type="RefSeq" id="WP_116977888.1">
    <property type="nucleotide sequence ID" value="NZ_QPMM01000012.1"/>
</dbReference>
<reference evidence="2 3" key="1">
    <citation type="submission" date="2018-07" db="EMBL/GenBank/DDBJ databases">
        <title>Chitinophaga K2CV101002-2 sp. nov., isolated from a monsoon evergreen broad-leaved forest soil.</title>
        <authorList>
            <person name="Lv Y."/>
        </authorList>
    </citation>
    <scope>NUCLEOTIDE SEQUENCE [LARGE SCALE GENOMIC DNA]</scope>
    <source>
        <strain evidence="2 3">GDMCC 1.1288</strain>
    </source>
</reference>
<keyword evidence="1" id="KW-0732">Signal</keyword>
<dbReference type="EMBL" id="QPMM01000012">
    <property type="protein sequence ID" value="RFS19701.1"/>
    <property type="molecule type" value="Genomic_DNA"/>
</dbReference>
<gene>
    <name evidence="2" type="ORF">DVR12_21595</name>
</gene>
<feature type="chain" id="PRO_5017721801" evidence="1">
    <location>
        <begin position="20"/>
        <end position="371"/>
    </location>
</feature>
<sequence>MRVSYLLLLLFTTVSKLQAQDSSAHPINLGLVYPLSVYGKNAANQTDRVSVFAIAGVSKSTTAVAIAGVSNVIKQVGTGVQVAGFSNHIGTTWHSATVAGFMNQVKSHGDGAMVAGFMNSSVSFRGIQVAGFANFVKKEVYGSQVAGFMNVAKLNSTVQAAGFLNSGSKANVQIAGFCNNADEASVQVAGFINKAHKVKGVQVAGFINIADSSDYPIGIINIVKGGERQISVSIDETATVIAAFKSGGRYLYGILGAGYNVKESESLYALQAGVGANVFSLPVARLRVEALSTMMTSFKGDYYNRISLNVFPSVHVGKRIEIFGGPTFNWLFTENGLGIDLRKHYLWSETYKHDRFRALYVGVSGGVAVKI</sequence>
<comment type="caution">
    <text evidence="2">The sequence shown here is derived from an EMBL/GenBank/DDBJ whole genome shotgun (WGS) entry which is preliminary data.</text>
</comment>
<keyword evidence="3" id="KW-1185">Reference proteome</keyword>
<protein>
    <submittedName>
        <fullName evidence="2">Uncharacterized protein</fullName>
    </submittedName>
</protein>
<dbReference type="OrthoDB" id="5505971at2"/>
<evidence type="ECO:0000256" key="1">
    <source>
        <dbReference type="SAM" id="SignalP"/>
    </source>
</evidence>
<feature type="signal peptide" evidence="1">
    <location>
        <begin position="1"/>
        <end position="19"/>
    </location>
</feature>
<evidence type="ECO:0000313" key="2">
    <source>
        <dbReference type="EMBL" id="RFS19701.1"/>
    </source>
</evidence>